<dbReference type="AlphaFoldDB" id="A0A1X0IC54"/>
<dbReference type="PANTHER" id="PTHR31650:SF1">
    <property type="entry name" value="WAX ESTER SYNTHASE_DIACYLGLYCEROL ACYLTRANSFERASE 4-RELATED"/>
    <property type="match status" value="1"/>
</dbReference>
<evidence type="ECO:0000256" key="3">
    <source>
        <dbReference type="ARBA" id="ARBA00009587"/>
    </source>
</evidence>
<evidence type="ECO:0000256" key="9">
    <source>
        <dbReference type="ARBA" id="ARBA00023315"/>
    </source>
</evidence>
<accession>A0A1X0IC54</accession>
<keyword evidence="7" id="KW-0319">Glycerol metabolism</keyword>
<dbReference type="UniPathway" id="UPA00282"/>
<evidence type="ECO:0000256" key="7">
    <source>
        <dbReference type="ARBA" id="ARBA00022798"/>
    </source>
</evidence>
<comment type="caution">
    <text evidence="13">The sequence shown here is derived from an EMBL/GenBank/DDBJ whole genome shotgun (WGS) entry which is preliminary data.</text>
</comment>
<evidence type="ECO:0000256" key="6">
    <source>
        <dbReference type="ARBA" id="ARBA00022679"/>
    </source>
</evidence>
<dbReference type="Pfam" id="PF03007">
    <property type="entry name" value="WS_DGAT_cat"/>
    <property type="match status" value="1"/>
</dbReference>
<evidence type="ECO:0000256" key="5">
    <source>
        <dbReference type="ARBA" id="ARBA00022516"/>
    </source>
</evidence>
<proteinExistence type="inferred from homology"/>
<dbReference type="InterPro" id="IPR045034">
    <property type="entry name" value="O-acyltransferase_WSD1-like"/>
</dbReference>
<evidence type="ECO:0000313" key="14">
    <source>
        <dbReference type="Proteomes" id="UP000192513"/>
    </source>
</evidence>
<name>A0A1X0IC54_9MYCO</name>
<comment type="pathway">
    <text evidence="1">Glycerolipid metabolism; triacylglycerol biosynthesis.</text>
</comment>
<dbReference type="InterPro" id="IPR004255">
    <property type="entry name" value="O-acyltransferase_WSD1_N"/>
</dbReference>
<dbReference type="GO" id="GO:0001666">
    <property type="term" value="P:response to hypoxia"/>
    <property type="evidence" value="ECO:0007669"/>
    <property type="project" value="TreeGrafter"/>
</dbReference>
<dbReference type="GO" id="GO:0006071">
    <property type="term" value="P:glycerol metabolic process"/>
    <property type="evidence" value="ECO:0007669"/>
    <property type="project" value="UniProtKB-KW"/>
</dbReference>
<dbReference type="GO" id="GO:0004144">
    <property type="term" value="F:diacylglycerol O-acyltransferase activity"/>
    <property type="evidence" value="ECO:0007669"/>
    <property type="project" value="UniProtKB-EC"/>
</dbReference>
<dbReference type="SUPFAM" id="SSF52777">
    <property type="entry name" value="CoA-dependent acyltransferases"/>
    <property type="match status" value="1"/>
</dbReference>
<comment type="pathway">
    <text evidence="2">Lipid metabolism.</text>
</comment>
<comment type="similarity">
    <text evidence="3">Belongs to the long-chain O-acyltransferase family.</text>
</comment>
<evidence type="ECO:0000313" key="13">
    <source>
        <dbReference type="EMBL" id="ORB42933.1"/>
    </source>
</evidence>
<dbReference type="PANTHER" id="PTHR31650">
    <property type="entry name" value="O-ACYLTRANSFERASE (WSD1-LIKE) FAMILY PROTEIN"/>
    <property type="match status" value="1"/>
</dbReference>
<sequence>MTWGAGSRTFSARSTDMTAFMRASDAFTWAMESDPRLRSTVVSVVLLDRSPDWDEVRKRFDLISRKLPMFRQRVVQSPPPAPPRWEHYRDFDLDYHLRRASISGPGTLDDVLEMARVAEMQDFDRARALWEATFIDGLENDGAALICKFHHALTDGVGGVQIAMHLFDLSEDLYPIEPMPPEPEVAGPALLGGYRDAARYDAGLLNTALAGAASRVPRLMYEGVRRPVATLRSAATTAASVYRTVRPISRPGSPLATDRGLIRRLGVHQVPTRPLREAAHRCGGALNDAFVAGVAGGLRLYHEKHGVAVGDLHITMPISLRTQEDGIGGNRITLMRFDVPVGEVDPAKRIAAIRQRTSAVRHEKSLPYTQLIAGVLNLAPRWYIGSVLRHVDFVASDVPGVPVPVFLGGAAVRAQYAFGPTIGSAVNVTLLTYVDTCGLGMNIDTTAIPDYDVFHDAIAAGFDEILALAT</sequence>
<feature type="domain" description="O-acyltransferase WSD1-like N-terminal" evidence="11">
    <location>
        <begin position="21"/>
        <end position="289"/>
    </location>
</feature>
<feature type="domain" description="O-acyltransferase WSD1 C-terminal" evidence="12">
    <location>
        <begin position="329"/>
        <end position="465"/>
    </location>
</feature>
<dbReference type="GO" id="GO:0071731">
    <property type="term" value="P:response to nitric oxide"/>
    <property type="evidence" value="ECO:0007669"/>
    <property type="project" value="TreeGrafter"/>
</dbReference>
<comment type="catalytic activity">
    <reaction evidence="10">
        <text>an acyl-CoA + a 1,2-diacyl-sn-glycerol = a triacyl-sn-glycerol + CoA</text>
        <dbReference type="Rhea" id="RHEA:10868"/>
        <dbReference type="ChEBI" id="CHEBI:17815"/>
        <dbReference type="ChEBI" id="CHEBI:57287"/>
        <dbReference type="ChEBI" id="CHEBI:58342"/>
        <dbReference type="ChEBI" id="CHEBI:64615"/>
        <dbReference type="EC" id="2.3.1.20"/>
    </reaction>
</comment>
<evidence type="ECO:0000256" key="1">
    <source>
        <dbReference type="ARBA" id="ARBA00004771"/>
    </source>
</evidence>
<organism evidence="13 14">
    <name type="scientific">Mycobacterium paraseoulense</name>
    <dbReference type="NCBI Taxonomy" id="590652"/>
    <lineage>
        <taxon>Bacteria</taxon>
        <taxon>Bacillati</taxon>
        <taxon>Actinomycetota</taxon>
        <taxon>Actinomycetes</taxon>
        <taxon>Mycobacteriales</taxon>
        <taxon>Mycobacteriaceae</taxon>
        <taxon>Mycobacterium</taxon>
    </lineage>
</organism>
<dbReference type="InterPro" id="IPR009721">
    <property type="entry name" value="O-acyltransferase_WSD1_C"/>
</dbReference>
<dbReference type="GO" id="GO:0051701">
    <property type="term" value="P:biological process involved in interaction with host"/>
    <property type="evidence" value="ECO:0007669"/>
    <property type="project" value="TreeGrafter"/>
</dbReference>
<reference evidence="13 14" key="1">
    <citation type="submission" date="2017-02" db="EMBL/GenBank/DDBJ databases">
        <title>The new phylogeny of genus Mycobacterium.</title>
        <authorList>
            <person name="Tortoli E."/>
            <person name="Trovato A."/>
            <person name="Cirillo D.M."/>
        </authorList>
    </citation>
    <scope>NUCLEOTIDE SEQUENCE [LARGE SCALE GENOMIC DNA]</scope>
    <source>
        <strain evidence="13 14">DSM 45000</strain>
    </source>
</reference>
<keyword evidence="8" id="KW-0443">Lipid metabolism</keyword>
<keyword evidence="5" id="KW-0444">Lipid biosynthesis</keyword>
<dbReference type="STRING" id="590652.BST39_09320"/>
<dbReference type="Pfam" id="PF06974">
    <property type="entry name" value="WS_DGAT_C"/>
    <property type="match status" value="1"/>
</dbReference>
<dbReference type="OrthoDB" id="9810950at2"/>
<dbReference type="EMBL" id="MVIE01000009">
    <property type="protein sequence ID" value="ORB42933.1"/>
    <property type="molecule type" value="Genomic_DNA"/>
</dbReference>
<protein>
    <recommendedName>
        <fullName evidence="4">diacylglycerol O-acyltransferase</fullName>
        <ecNumber evidence="4">2.3.1.20</ecNumber>
    </recommendedName>
</protein>
<gene>
    <name evidence="13" type="ORF">BST39_09320</name>
</gene>
<dbReference type="Proteomes" id="UP000192513">
    <property type="component" value="Unassembled WGS sequence"/>
</dbReference>
<keyword evidence="6 13" id="KW-0808">Transferase</keyword>
<evidence type="ECO:0000256" key="10">
    <source>
        <dbReference type="ARBA" id="ARBA00048109"/>
    </source>
</evidence>
<evidence type="ECO:0000259" key="11">
    <source>
        <dbReference type="Pfam" id="PF03007"/>
    </source>
</evidence>
<dbReference type="EC" id="2.3.1.20" evidence="4"/>
<dbReference type="GO" id="GO:0019432">
    <property type="term" value="P:triglyceride biosynthetic process"/>
    <property type="evidence" value="ECO:0007669"/>
    <property type="project" value="UniProtKB-UniPathway"/>
</dbReference>
<keyword evidence="9 13" id="KW-0012">Acyltransferase</keyword>
<evidence type="ECO:0000256" key="4">
    <source>
        <dbReference type="ARBA" id="ARBA00013244"/>
    </source>
</evidence>
<dbReference type="GO" id="GO:0005886">
    <property type="term" value="C:plasma membrane"/>
    <property type="evidence" value="ECO:0007669"/>
    <property type="project" value="TreeGrafter"/>
</dbReference>
<evidence type="ECO:0000256" key="2">
    <source>
        <dbReference type="ARBA" id="ARBA00005189"/>
    </source>
</evidence>
<evidence type="ECO:0000256" key="8">
    <source>
        <dbReference type="ARBA" id="ARBA00023098"/>
    </source>
</evidence>
<evidence type="ECO:0000259" key="12">
    <source>
        <dbReference type="Pfam" id="PF06974"/>
    </source>
</evidence>
<keyword evidence="14" id="KW-1185">Reference proteome</keyword>